<feature type="compositionally biased region" description="Low complexity" evidence="1">
    <location>
        <begin position="148"/>
        <end position="162"/>
    </location>
</feature>
<comment type="caution">
    <text evidence="2">The sequence shown here is derived from an EMBL/GenBank/DDBJ whole genome shotgun (WGS) entry which is preliminary data.</text>
</comment>
<sequence>MQRHAFLNKGSSTGRGFAFCLRGGGTAPLPRGKSTTAATTAAQLHRPQSMWRLAEGKFATVAVTTAAAAIPAVARTVTTGVPRRAALPPAAVAASSPAPPAKAGGAAEAAASASPESPPDIFLECHTESCLPRQQHRQRERAAQSGETPSAATRRASAARSTSPAEAAVAAAADALPSCLPPAIRGATCKYANAILRGTLKRQHHQSLNAGFSAAPRFPLLLALLSDLADAEQQLQQRKQYSGGPLTRRRGRLLQLEQELAIPVLAPTTASSRRSSACLLRRRREPAAPLRQHWPTAAVGACAQRQQQQSLPS</sequence>
<name>A0A1D3D6V6_9EIME</name>
<evidence type="ECO:0000313" key="2">
    <source>
        <dbReference type="EMBL" id="OEH79178.1"/>
    </source>
</evidence>
<organism evidence="2 3">
    <name type="scientific">Cyclospora cayetanensis</name>
    <dbReference type="NCBI Taxonomy" id="88456"/>
    <lineage>
        <taxon>Eukaryota</taxon>
        <taxon>Sar</taxon>
        <taxon>Alveolata</taxon>
        <taxon>Apicomplexa</taxon>
        <taxon>Conoidasida</taxon>
        <taxon>Coccidia</taxon>
        <taxon>Eucoccidiorida</taxon>
        <taxon>Eimeriorina</taxon>
        <taxon>Eimeriidae</taxon>
        <taxon>Cyclospora</taxon>
    </lineage>
</organism>
<dbReference type="AlphaFoldDB" id="A0A1D3D6V6"/>
<protein>
    <submittedName>
        <fullName evidence="2">Uncharacterized protein</fullName>
    </submittedName>
</protein>
<gene>
    <name evidence="2" type="ORF">cyc_01482</name>
</gene>
<reference evidence="2 3" key="1">
    <citation type="journal article" date="2016" name="BMC Genomics">
        <title>Comparative genomics reveals Cyclospora cayetanensis possesses coccidia-like metabolism and invasion components but unique surface antigens.</title>
        <authorList>
            <person name="Liu S."/>
            <person name="Wang L."/>
            <person name="Zheng H."/>
            <person name="Xu Z."/>
            <person name="Roellig D.M."/>
            <person name="Li N."/>
            <person name="Frace M.A."/>
            <person name="Tang K."/>
            <person name="Arrowood M.J."/>
            <person name="Moss D.M."/>
            <person name="Zhang L."/>
            <person name="Feng Y."/>
            <person name="Xiao L."/>
        </authorList>
    </citation>
    <scope>NUCLEOTIDE SEQUENCE [LARGE SCALE GENOMIC DNA]</scope>
    <source>
        <strain evidence="2 3">CHN_HEN01</strain>
    </source>
</reference>
<dbReference type="InParanoid" id="A0A1D3D6V6"/>
<dbReference type="Proteomes" id="UP000095192">
    <property type="component" value="Unassembled WGS sequence"/>
</dbReference>
<keyword evidence="3" id="KW-1185">Reference proteome</keyword>
<dbReference type="VEuPathDB" id="ToxoDB:cyc_01482"/>
<evidence type="ECO:0000256" key="1">
    <source>
        <dbReference type="SAM" id="MobiDB-lite"/>
    </source>
</evidence>
<evidence type="ECO:0000313" key="3">
    <source>
        <dbReference type="Proteomes" id="UP000095192"/>
    </source>
</evidence>
<feature type="region of interest" description="Disordered" evidence="1">
    <location>
        <begin position="90"/>
        <end position="118"/>
    </location>
</feature>
<feature type="region of interest" description="Disordered" evidence="1">
    <location>
        <begin position="132"/>
        <end position="162"/>
    </location>
</feature>
<proteinExistence type="predicted"/>
<accession>A0A1D3D6V6</accession>
<dbReference type="EMBL" id="JROU02000464">
    <property type="protein sequence ID" value="OEH79178.1"/>
    <property type="molecule type" value="Genomic_DNA"/>
</dbReference>
<feature type="compositionally biased region" description="Low complexity" evidence="1">
    <location>
        <begin position="90"/>
        <end position="115"/>
    </location>
</feature>